<evidence type="ECO:0000313" key="1">
    <source>
        <dbReference type="EMBL" id="KAJ2886862.1"/>
    </source>
</evidence>
<protein>
    <submittedName>
        <fullName evidence="1">Uncharacterized protein</fullName>
    </submittedName>
</protein>
<dbReference type="EMBL" id="JANBVB010002293">
    <property type="protein sequence ID" value="KAJ2886862.1"/>
    <property type="molecule type" value="Genomic_DNA"/>
</dbReference>
<reference evidence="1" key="1">
    <citation type="submission" date="2022-07" db="EMBL/GenBank/DDBJ databases">
        <title>Phylogenomic reconstructions and comparative analyses of Kickxellomycotina fungi.</title>
        <authorList>
            <person name="Reynolds N.K."/>
            <person name="Stajich J.E."/>
            <person name="Barry K."/>
            <person name="Grigoriev I.V."/>
            <person name="Crous P."/>
            <person name="Smith M.E."/>
        </authorList>
    </citation>
    <scope>NUCLEOTIDE SEQUENCE</scope>
    <source>
        <strain evidence="1">CBS 190363</strain>
    </source>
</reference>
<gene>
    <name evidence="1" type="ORF">IWW38_005196</name>
</gene>
<keyword evidence="2" id="KW-1185">Reference proteome</keyword>
<accession>A0ACC1LW72</accession>
<dbReference type="Proteomes" id="UP001139981">
    <property type="component" value="Unassembled WGS sequence"/>
</dbReference>
<organism evidence="1 2">
    <name type="scientific">Coemansia aciculifera</name>
    <dbReference type="NCBI Taxonomy" id="417176"/>
    <lineage>
        <taxon>Eukaryota</taxon>
        <taxon>Fungi</taxon>
        <taxon>Fungi incertae sedis</taxon>
        <taxon>Zoopagomycota</taxon>
        <taxon>Kickxellomycotina</taxon>
        <taxon>Kickxellomycetes</taxon>
        <taxon>Kickxellales</taxon>
        <taxon>Kickxellaceae</taxon>
        <taxon>Coemansia</taxon>
    </lineage>
</organism>
<proteinExistence type="predicted"/>
<name>A0ACC1LW72_9FUNG</name>
<evidence type="ECO:0000313" key="2">
    <source>
        <dbReference type="Proteomes" id="UP001139981"/>
    </source>
</evidence>
<sequence length="161" mass="19007">MYNKLWRLLLACLVLLFAFFVLNILHTVFYNLVSVAARSWKWRWFWTDGWLNIEYFVGLSIILYWWRPTLQNYRYSLEELAGDEQEATDRDEAADHDSFDNPRMGENLELDDLGISTTMPKRASISGDDVRFVIHEDELGFGSDDEDDDEEPRQIKSVERS</sequence>
<comment type="caution">
    <text evidence="1">The sequence shown here is derived from an EMBL/GenBank/DDBJ whole genome shotgun (WGS) entry which is preliminary data.</text>
</comment>